<dbReference type="AlphaFoldDB" id="A0A2A7A7N5"/>
<evidence type="ECO:0000256" key="1">
    <source>
        <dbReference type="SAM" id="Phobius"/>
    </source>
</evidence>
<comment type="caution">
    <text evidence="2">The sequence shown here is derived from an EMBL/GenBank/DDBJ whole genome shotgun (WGS) entry which is preliminary data.</text>
</comment>
<evidence type="ECO:0000313" key="2">
    <source>
        <dbReference type="EMBL" id="PDX75174.1"/>
    </source>
</evidence>
<reference evidence="2 3" key="1">
    <citation type="journal article" date="2017" name="Front. Microbiol.">
        <title>New Insights into the Diversity of the Genus Faecalibacterium.</title>
        <authorList>
            <person name="Benevides L."/>
            <person name="Burman S."/>
            <person name="Martin R."/>
            <person name="Robert V."/>
            <person name="Thomas M."/>
            <person name="Miquel S."/>
            <person name="Chain F."/>
            <person name="Sokol H."/>
            <person name="Bermudez-Humaran L.G."/>
            <person name="Morrison M."/>
            <person name="Langella P."/>
            <person name="Azevedo V.A."/>
            <person name="Chatel J.M."/>
            <person name="Soares S."/>
        </authorList>
    </citation>
    <scope>NUCLEOTIDE SEQUENCE [LARGE SCALE GENOMIC DNA]</scope>
    <source>
        <strain evidence="2 3">CNCM I 4573</strain>
    </source>
</reference>
<dbReference type="Proteomes" id="UP000220157">
    <property type="component" value="Unassembled WGS sequence"/>
</dbReference>
<keyword evidence="1" id="KW-0812">Transmembrane</keyword>
<organism evidence="2 3">
    <name type="scientific">Faecalibacterium prausnitzii</name>
    <dbReference type="NCBI Taxonomy" id="853"/>
    <lineage>
        <taxon>Bacteria</taxon>
        <taxon>Bacillati</taxon>
        <taxon>Bacillota</taxon>
        <taxon>Clostridia</taxon>
        <taxon>Eubacteriales</taxon>
        <taxon>Oscillospiraceae</taxon>
        <taxon>Faecalibacterium</taxon>
    </lineage>
</organism>
<proteinExistence type="predicted"/>
<dbReference type="EMBL" id="NMTW01000041">
    <property type="protein sequence ID" value="PDX75174.1"/>
    <property type="molecule type" value="Genomic_DNA"/>
</dbReference>
<keyword evidence="1" id="KW-0472">Membrane</keyword>
<name>A0A2A7A7N5_9FIRM</name>
<feature type="transmembrane region" description="Helical" evidence="1">
    <location>
        <begin position="21"/>
        <end position="39"/>
    </location>
</feature>
<protein>
    <submittedName>
        <fullName evidence="2">Uncharacterized protein</fullName>
    </submittedName>
</protein>
<accession>A0A2A7A7N5</accession>
<sequence length="197" mass="21291">MGKSDIPQKQILEEIMKHTHRIIRLLTLAVVSCALAALLSGCTKEEFIAGYNEFLFGDWFPSPPSAGETTAAEGSASGDSGHVYAEPNPECDAKISSLMSELYSLESSARSDVSSAIQSAKDEYHALPASQRTFANKVSIAYKHLSSVESTYDSAVSSVVSEMRSVLREYNQPETIADQAWSYYQSAKSSMISSLGG</sequence>
<keyword evidence="1" id="KW-1133">Transmembrane helix</keyword>
<evidence type="ECO:0000313" key="3">
    <source>
        <dbReference type="Proteomes" id="UP000220157"/>
    </source>
</evidence>
<gene>
    <name evidence="2" type="ORF">CGS56_10175</name>
</gene>